<evidence type="ECO:0000313" key="2">
    <source>
        <dbReference type="Proteomes" id="UP000633731"/>
    </source>
</evidence>
<dbReference type="Proteomes" id="UP000633731">
    <property type="component" value="Unassembled WGS sequence"/>
</dbReference>
<name>A0ACC5RMS4_ENTAG</name>
<gene>
    <name evidence="1" type="ORF">JJL49_12215</name>
</gene>
<keyword evidence="2" id="KW-1185">Reference proteome</keyword>
<accession>A0ACC5RMS4</accession>
<proteinExistence type="predicted"/>
<reference evidence="1" key="1">
    <citation type="submission" date="2021-01" db="EMBL/GenBank/DDBJ databases">
        <title>Draft genome of Pantoea agglomerans Eh 335.</title>
        <authorList>
            <person name="Emsley S.A."/>
            <person name="Oline D.K."/>
            <person name="Saw J.H."/>
            <person name="Ushijima B."/>
            <person name="Videau P."/>
            <person name="Koyack M.J."/>
        </authorList>
    </citation>
    <scope>NUCLEOTIDE SEQUENCE</scope>
    <source>
        <strain evidence="1">Eh 335</strain>
    </source>
</reference>
<dbReference type="EMBL" id="JAEOXF010000007">
    <property type="protein sequence ID" value="MBK4725997.1"/>
    <property type="molecule type" value="Genomic_DNA"/>
</dbReference>
<protein>
    <submittedName>
        <fullName evidence="1">Uncharacterized protein</fullName>
    </submittedName>
</protein>
<organism evidence="1 2">
    <name type="scientific">Enterobacter agglomerans</name>
    <name type="common">Erwinia herbicola</name>
    <name type="synonym">Pantoea agglomerans</name>
    <dbReference type="NCBI Taxonomy" id="549"/>
    <lineage>
        <taxon>Bacteria</taxon>
        <taxon>Pseudomonadati</taxon>
        <taxon>Pseudomonadota</taxon>
        <taxon>Gammaproteobacteria</taxon>
        <taxon>Enterobacterales</taxon>
        <taxon>Erwiniaceae</taxon>
        <taxon>Pantoea</taxon>
        <taxon>Pantoea agglomerans group</taxon>
    </lineage>
</organism>
<comment type="caution">
    <text evidence="1">The sequence shown here is derived from an EMBL/GenBank/DDBJ whole genome shotgun (WGS) entry which is preliminary data.</text>
</comment>
<evidence type="ECO:0000313" key="1">
    <source>
        <dbReference type="EMBL" id="MBK4725997.1"/>
    </source>
</evidence>
<sequence>MTLQISVIDDSRHYRWYHWRRKHHRRILKFLQDTVEPEIKTLSQDDEISDSYPWCFAFSAKELYQKHYYIGALTISKNNCNKDSLCVIFSRLPYDVISVDFKKKFHIAFWQARILAARQGEMNANKKHSHFLEWIKALQIHYSPFLESVLIRKNFRFINTSEPLLSNCHTLDNQTPINGGVEFMPWKSWPECIQTGNFVWLWRQSRYGRIIDSKKIPVPMDITNARR</sequence>